<reference evidence="1" key="1">
    <citation type="submission" date="2014-09" db="EMBL/GenBank/DDBJ databases">
        <authorList>
            <person name="Magalhaes I.L.F."/>
            <person name="Oliveira U."/>
            <person name="Santos F.R."/>
            <person name="Vidigal T.H.D.A."/>
            <person name="Brescovit A.D."/>
            <person name="Santos A.J."/>
        </authorList>
    </citation>
    <scope>NUCLEOTIDE SEQUENCE</scope>
    <source>
        <tissue evidence="1">Shoot tissue taken approximately 20 cm above the soil surface</tissue>
    </source>
</reference>
<dbReference type="EMBL" id="GBRH01173270">
    <property type="protein sequence ID" value="JAE24626.1"/>
    <property type="molecule type" value="Transcribed_RNA"/>
</dbReference>
<sequence>MMFRGTVVSDEGLETHVAIKKFHHIFSEDTSKHVFEDLNGRLLRHRNLLCPFSMDGSFSFLLLLLARLHDLNAFSALCNKSSDFVLAAGSLDTNQIMLQ</sequence>
<organism evidence="1">
    <name type="scientific">Arundo donax</name>
    <name type="common">Giant reed</name>
    <name type="synonym">Donax arundinaceus</name>
    <dbReference type="NCBI Taxonomy" id="35708"/>
    <lineage>
        <taxon>Eukaryota</taxon>
        <taxon>Viridiplantae</taxon>
        <taxon>Streptophyta</taxon>
        <taxon>Embryophyta</taxon>
        <taxon>Tracheophyta</taxon>
        <taxon>Spermatophyta</taxon>
        <taxon>Magnoliopsida</taxon>
        <taxon>Liliopsida</taxon>
        <taxon>Poales</taxon>
        <taxon>Poaceae</taxon>
        <taxon>PACMAD clade</taxon>
        <taxon>Arundinoideae</taxon>
        <taxon>Arundineae</taxon>
        <taxon>Arundo</taxon>
    </lineage>
</organism>
<accession>A0A0A9GQ34</accession>
<proteinExistence type="predicted"/>
<dbReference type="AlphaFoldDB" id="A0A0A9GQ34"/>
<evidence type="ECO:0000313" key="1">
    <source>
        <dbReference type="EMBL" id="JAE24626.1"/>
    </source>
</evidence>
<protein>
    <submittedName>
        <fullName evidence="1">Uncharacterized protein</fullName>
    </submittedName>
</protein>
<name>A0A0A9GQ34_ARUDO</name>
<reference evidence="1" key="2">
    <citation type="journal article" date="2015" name="Data Brief">
        <title>Shoot transcriptome of the giant reed, Arundo donax.</title>
        <authorList>
            <person name="Barrero R.A."/>
            <person name="Guerrero F.D."/>
            <person name="Moolhuijzen P."/>
            <person name="Goolsby J.A."/>
            <person name="Tidwell J."/>
            <person name="Bellgard S.E."/>
            <person name="Bellgard M.I."/>
        </authorList>
    </citation>
    <scope>NUCLEOTIDE SEQUENCE</scope>
    <source>
        <tissue evidence="1">Shoot tissue taken approximately 20 cm above the soil surface</tissue>
    </source>
</reference>